<comment type="caution">
    <text evidence="2">The sequence shown here is derived from an EMBL/GenBank/DDBJ whole genome shotgun (WGS) entry which is preliminary data.</text>
</comment>
<sequence>MAVALATIPIPNGSGILGYSYSIEATVATEEDNFFAAPEALTHRLSVTKHLKASAGRVVQSRVFGGGMGGSHVYWTTYGTSIAGLRNSGLYLCLYGVTWGKNTKNKGNEEGTRRETRPRSTAIKYEESAATRDSWVGTGIADITIAVLASITAGERWELQVMKIFLCGQEWRGGIRQTGRGALRGADHVHPQRVAHVWNWWDGSFRMPHARSGRDGCASARSTAAMGDDTNDVPQEGEEPHLSGDAVMSVHYDEQQRVTRGKHSSHDNKKTMMMLWVKSTCSQMASG</sequence>
<evidence type="ECO:0000313" key="2">
    <source>
        <dbReference type="EMBL" id="KAF9514542.1"/>
    </source>
</evidence>
<dbReference type="EMBL" id="MU128959">
    <property type="protein sequence ID" value="KAF9514542.1"/>
    <property type="molecule type" value="Genomic_DNA"/>
</dbReference>
<keyword evidence="3" id="KW-1185">Reference proteome</keyword>
<evidence type="ECO:0000313" key="3">
    <source>
        <dbReference type="Proteomes" id="UP000886523"/>
    </source>
</evidence>
<protein>
    <submittedName>
        <fullName evidence="2">Uncharacterized protein</fullName>
    </submittedName>
</protein>
<proteinExistence type="predicted"/>
<dbReference type="AlphaFoldDB" id="A0A9P6AZ61"/>
<reference evidence="2" key="1">
    <citation type="journal article" date="2020" name="Nat. Commun.">
        <title>Large-scale genome sequencing of mycorrhizal fungi provides insights into the early evolution of symbiotic traits.</title>
        <authorList>
            <person name="Miyauchi S."/>
            <person name="Kiss E."/>
            <person name="Kuo A."/>
            <person name="Drula E."/>
            <person name="Kohler A."/>
            <person name="Sanchez-Garcia M."/>
            <person name="Morin E."/>
            <person name="Andreopoulos B."/>
            <person name="Barry K.W."/>
            <person name="Bonito G."/>
            <person name="Buee M."/>
            <person name="Carver A."/>
            <person name="Chen C."/>
            <person name="Cichocki N."/>
            <person name="Clum A."/>
            <person name="Culley D."/>
            <person name="Crous P.W."/>
            <person name="Fauchery L."/>
            <person name="Girlanda M."/>
            <person name="Hayes R.D."/>
            <person name="Keri Z."/>
            <person name="LaButti K."/>
            <person name="Lipzen A."/>
            <person name="Lombard V."/>
            <person name="Magnuson J."/>
            <person name="Maillard F."/>
            <person name="Murat C."/>
            <person name="Nolan M."/>
            <person name="Ohm R.A."/>
            <person name="Pangilinan J."/>
            <person name="Pereira M.F."/>
            <person name="Perotto S."/>
            <person name="Peter M."/>
            <person name="Pfister S."/>
            <person name="Riley R."/>
            <person name="Sitrit Y."/>
            <person name="Stielow J.B."/>
            <person name="Szollosi G."/>
            <person name="Zifcakova L."/>
            <person name="Stursova M."/>
            <person name="Spatafora J.W."/>
            <person name="Tedersoo L."/>
            <person name="Vaario L.M."/>
            <person name="Yamada A."/>
            <person name="Yan M."/>
            <person name="Wang P."/>
            <person name="Xu J."/>
            <person name="Bruns T."/>
            <person name="Baldrian P."/>
            <person name="Vilgalys R."/>
            <person name="Dunand C."/>
            <person name="Henrissat B."/>
            <person name="Grigoriev I.V."/>
            <person name="Hibbett D."/>
            <person name="Nagy L.G."/>
            <person name="Martin F.M."/>
        </authorList>
    </citation>
    <scope>NUCLEOTIDE SEQUENCE</scope>
    <source>
        <strain evidence="2">UP504</strain>
    </source>
</reference>
<evidence type="ECO:0000256" key="1">
    <source>
        <dbReference type="SAM" id="MobiDB-lite"/>
    </source>
</evidence>
<feature type="region of interest" description="Disordered" evidence="1">
    <location>
        <begin position="216"/>
        <end position="241"/>
    </location>
</feature>
<organism evidence="2 3">
    <name type="scientific">Hydnum rufescens UP504</name>
    <dbReference type="NCBI Taxonomy" id="1448309"/>
    <lineage>
        <taxon>Eukaryota</taxon>
        <taxon>Fungi</taxon>
        <taxon>Dikarya</taxon>
        <taxon>Basidiomycota</taxon>
        <taxon>Agaricomycotina</taxon>
        <taxon>Agaricomycetes</taxon>
        <taxon>Cantharellales</taxon>
        <taxon>Hydnaceae</taxon>
        <taxon>Hydnum</taxon>
    </lineage>
</organism>
<name>A0A9P6AZ61_9AGAM</name>
<gene>
    <name evidence="2" type="ORF">BS47DRAFT_1361575</name>
</gene>
<dbReference type="Proteomes" id="UP000886523">
    <property type="component" value="Unassembled WGS sequence"/>
</dbReference>
<accession>A0A9P6AZ61</accession>